<gene>
    <name evidence="2" type="ORF">ZHAS_00005654</name>
</gene>
<accession>A0A084VK10</accession>
<dbReference type="InterPro" id="IPR010512">
    <property type="entry name" value="DUF1091"/>
</dbReference>
<evidence type="ECO:0000313" key="3">
    <source>
        <dbReference type="EnsemblMetazoa" id="ASIC005654-PA"/>
    </source>
</evidence>
<evidence type="ECO:0000313" key="2">
    <source>
        <dbReference type="EMBL" id="KFB38304.1"/>
    </source>
</evidence>
<reference evidence="2 4" key="1">
    <citation type="journal article" date="2014" name="BMC Genomics">
        <title>Genome sequence of Anopheles sinensis provides insight into genetics basis of mosquito competence for malaria parasites.</title>
        <authorList>
            <person name="Zhou D."/>
            <person name="Zhang D."/>
            <person name="Ding G."/>
            <person name="Shi L."/>
            <person name="Hou Q."/>
            <person name="Ye Y."/>
            <person name="Xu Y."/>
            <person name="Zhou H."/>
            <person name="Xiong C."/>
            <person name="Li S."/>
            <person name="Yu J."/>
            <person name="Hong S."/>
            <person name="Yu X."/>
            <person name="Zou P."/>
            <person name="Chen C."/>
            <person name="Chang X."/>
            <person name="Wang W."/>
            <person name="Lv Y."/>
            <person name="Sun Y."/>
            <person name="Ma L."/>
            <person name="Shen B."/>
            <person name="Zhu C."/>
        </authorList>
    </citation>
    <scope>NUCLEOTIDE SEQUENCE [LARGE SCALE GENOMIC DNA]</scope>
</reference>
<evidence type="ECO:0000256" key="1">
    <source>
        <dbReference type="SAM" id="SignalP"/>
    </source>
</evidence>
<dbReference type="OrthoDB" id="7911967at2759"/>
<dbReference type="PANTHER" id="PTHR21112:SF10">
    <property type="entry name" value="CHEMOSENSORY PROTEIN A 87A"/>
    <property type="match status" value="1"/>
</dbReference>
<proteinExistence type="predicted"/>
<sequence>MGTVPWREALLLIAFVVIGHGVHAEQEFEMTIDKLERMNDNGEYFTYNYTYDKLTELKYSVSANLHQHKELDNSYSVKALMARADLAEGSEFEVMLNLQKPLCEWMTTIYKTYFYEELEKVSNFPHYDTCPLPATEYWMKEYVFDYEPYKDMMSEGRWKIEMMMLKGDVVCSGILMINTVKLKA</sequence>
<feature type="signal peptide" evidence="1">
    <location>
        <begin position="1"/>
        <end position="24"/>
    </location>
</feature>
<reference evidence="3" key="2">
    <citation type="submission" date="2020-05" db="UniProtKB">
        <authorList>
            <consortium name="EnsemblMetazoa"/>
        </authorList>
    </citation>
    <scope>IDENTIFICATION</scope>
</reference>
<protein>
    <submittedName>
        <fullName evidence="2">AGAP002853-PA-like protein</fullName>
    </submittedName>
</protein>
<dbReference type="Proteomes" id="UP000030765">
    <property type="component" value="Unassembled WGS sequence"/>
</dbReference>
<dbReference type="EMBL" id="ATLV01014024">
    <property type="status" value="NOT_ANNOTATED_CDS"/>
    <property type="molecule type" value="Genomic_DNA"/>
</dbReference>
<name>A0A084VK10_ANOSI</name>
<keyword evidence="1" id="KW-0732">Signal</keyword>
<dbReference type="Pfam" id="PF06477">
    <property type="entry name" value="DUF1091"/>
    <property type="match status" value="1"/>
</dbReference>
<dbReference type="AlphaFoldDB" id="A0A084VK10"/>
<feature type="chain" id="PRO_5001783601" evidence="1">
    <location>
        <begin position="25"/>
        <end position="184"/>
    </location>
</feature>
<dbReference type="EMBL" id="KE524928">
    <property type="protein sequence ID" value="KFB38304.1"/>
    <property type="molecule type" value="Genomic_DNA"/>
</dbReference>
<keyword evidence="4" id="KW-1185">Reference proteome</keyword>
<dbReference type="VEuPathDB" id="VectorBase:ASIS018842"/>
<dbReference type="VEuPathDB" id="VectorBase:ASIC005654"/>
<organism evidence="3 4">
    <name type="scientific">Anopheles sinensis</name>
    <name type="common">Mosquito</name>
    <dbReference type="NCBI Taxonomy" id="74873"/>
    <lineage>
        <taxon>Eukaryota</taxon>
        <taxon>Metazoa</taxon>
        <taxon>Ecdysozoa</taxon>
        <taxon>Arthropoda</taxon>
        <taxon>Hexapoda</taxon>
        <taxon>Insecta</taxon>
        <taxon>Pterygota</taxon>
        <taxon>Neoptera</taxon>
        <taxon>Endopterygota</taxon>
        <taxon>Diptera</taxon>
        <taxon>Nematocera</taxon>
        <taxon>Culicoidea</taxon>
        <taxon>Culicidae</taxon>
        <taxon>Anophelinae</taxon>
        <taxon>Anopheles</taxon>
    </lineage>
</organism>
<evidence type="ECO:0000313" key="4">
    <source>
        <dbReference type="Proteomes" id="UP000030765"/>
    </source>
</evidence>
<dbReference type="EnsemblMetazoa" id="ASIC005654-RA">
    <property type="protein sequence ID" value="ASIC005654-PA"/>
    <property type="gene ID" value="ASIC005654"/>
</dbReference>
<dbReference type="PANTHER" id="PTHR21112">
    <property type="entry name" value="CHEMOSENSORY PROTEIN A 29A-RELATED"/>
    <property type="match status" value="1"/>
</dbReference>
<dbReference type="OMA" id="MMSEGRW"/>